<evidence type="ECO:0000259" key="6">
    <source>
        <dbReference type="Pfam" id="PF03968"/>
    </source>
</evidence>
<dbReference type="GO" id="GO:0009279">
    <property type="term" value="C:cell outer membrane"/>
    <property type="evidence" value="ECO:0007669"/>
    <property type="project" value="TreeGrafter"/>
</dbReference>
<dbReference type="PANTHER" id="PTHR36504:SF1">
    <property type="entry name" value="LIPOPOLYSACCHARIDE EXPORT SYSTEM PROTEIN LPTA"/>
    <property type="match status" value="1"/>
</dbReference>
<dbReference type="GO" id="GO:0001530">
    <property type="term" value="F:lipopolysaccharide binding"/>
    <property type="evidence" value="ECO:0007669"/>
    <property type="project" value="InterPro"/>
</dbReference>
<dbReference type="GO" id="GO:0017089">
    <property type="term" value="F:glycolipid transfer activity"/>
    <property type="evidence" value="ECO:0007669"/>
    <property type="project" value="TreeGrafter"/>
</dbReference>
<dbReference type="Pfam" id="PF03968">
    <property type="entry name" value="LptD_N"/>
    <property type="match status" value="1"/>
</dbReference>
<evidence type="ECO:0000256" key="1">
    <source>
        <dbReference type="ARBA" id="ARBA00022448"/>
    </source>
</evidence>
<dbReference type="EMBL" id="POSP01000003">
    <property type="protein sequence ID" value="PND38604.1"/>
    <property type="molecule type" value="Genomic_DNA"/>
</dbReference>
<dbReference type="GO" id="GO:0030288">
    <property type="term" value="C:outer membrane-bounded periplasmic space"/>
    <property type="evidence" value="ECO:0007669"/>
    <property type="project" value="TreeGrafter"/>
</dbReference>
<dbReference type="GO" id="GO:0043165">
    <property type="term" value="P:Gram-negative-bacterium-type cell outer membrane assembly"/>
    <property type="evidence" value="ECO:0007669"/>
    <property type="project" value="UniProtKB-UniRule"/>
</dbReference>
<reference evidence="7 8" key="1">
    <citation type="submission" date="2018-01" db="EMBL/GenBank/DDBJ databases">
        <title>Draft genome sequence of Paucibacter aquatile CR182 isolated from freshwater of the Nakdong River.</title>
        <authorList>
            <person name="Choi A."/>
            <person name="Chung E.J."/>
        </authorList>
    </citation>
    <scope>NUCLEOTIDE SEQUENCE [LARGE SCALE GENOMIC DNA]</scope>
    <source>
        <strain evidence="7 8">CR182</strain>
    </source>
</reference>
<dbReference type="Gene3D" id="2.60.450.10">
    <property type="entry name" value="Lipopolysaccharide (LPS) transport protein A like domain"/>
    <property type="match status" value="1"/>
</dbReference>
<comment type="caution">
    <text evidence="7">The sequence shown here is derived from an EMBL/GenBank/DDBJ whole genome shotgun (WGS) entry which is preliminary data.</text>
</comment>
<protein>
    <recommendedName>
        <fullName evidence="4">Lipopolysaccharide export system protein LptA</fullName>
    </recommendedName>
</protein>
<dbReference type="InterPro" id="IPR005653">
    <property type="entry name" value="OstA-like_N"/>
</dbReference>
<comment type="subunit">
    <text evidence="4">Component of the lipopolysaccharide transport and assembly complex.</text>
</comment>
<keyword evidence="3 4" id="KW-0574">Periplasm</keyword>
<dbReference type="NCBIfam" id="TIGR03002">
    <property type="entry name" value="outer_YhbN_LptA"/>
    <property type="match status" value="1"/>
</dbReference>
<feature type="compositionally biased region" description="Low complexity" evidence="5">
    <location>
        <begin position="198"/>
        <end position="210"/>
    </location>
</feature>
<evidence type="ECO:0000313" key="8">
    <source>
        <dbReference type="Proteomes" id="UP000235916"/>
    </source>
</evidence>
<dbReference type="Proteomes" id="UP000235916">
    <property type="component" value="Unassembled WGS sequence"/>
</dbReference>
<evidence type="ECO:0000256" key="3">
    <source>
        <dbReference type="ARBA" id="ARBA00022764"/>
    </source>
</evidence>
<dbReference type="InterPro" id="IPR014340">
    <property type="entry name" value="LptA"/>
</dbReference>
<feature type="domain" description="Organic solvent tolerance-like N-terminal" evidence="6">
    <location>
        <begin position="53"/>
        <end position="171"/>
    </location>
</feature>
<dbReference type="InterPro" id="IPR052037">
    <property type="entry name" value="LPS_export_LptA"/>
</dbReference>
<evidence type="ECO:0000256" key="2">
    <source>
        <dbReference type="ARBA" id="ARBA00022729"/>
    </source>
</evidence>
<accession>A0A2N8KYT2</accession>
<keyword evidence="2" id="KW-0732">Signal</keyword>
<evidence type="ECO:0000256" key="5">
    <source>
        <dbReference type="SAM" id="MobiDB-lite"/>
    </source>
</evidence>
<feature type="compositionally biased region" description="Polar residues" evidence="5">
    <location>
        <begin position="215"/>
        <end position="226"/>
    </location>
</feature>
<feature type="region of interest" description="Disordered" evidence="5">
    <location>
        <begin position="195"/>
        <end position="226"/>
    </location>
</feature>
<dbReference type="GO" id="GO:0015920">
    <property type="term" value="P:lipopolysaccharide transport"/>
    <property type="evidence" value="ECO:0007669"/>
    <property type="project" value="UniProtKB-UniRule"/>
</dbReference>
<sequence>MPGLPPPPSLLLLPMKLSPRFSVLPGLLAALLLGGASTSGWAEKGDRAKPLNISSKNGGSVEIAKQRTEFNGDVVLSKGSLVLRAEKLDVRETGDGYYQVYANGQTGKQVSFRQARDVPGEAIEGLADQLEYDTRSDTVRFIGNAVVRRLQGTTVADEVTGAVILFDNRSEVFTLEGGQTSPHPSGRVRVVMMPRGGAPEAASAPAAAASGVQLKPSTSLSPRKAP</sequence>
<name>A0A2N8KYT2_9BURK</name>
<dbReference type="HAMAP" id="MF_01914">
    <property type="entry name" value="LPS_assembly_LptA"/>
    <property type="match status" value="1"/>
</dbReference>
<gene>
    <name evidence="4 7" type="primary">lptA</name>
    <name evidence="7" type="ORF">C1O66_14445</name>
</gene>
<comment type="similarity">
    <text evidence="4">Belongs to the LptA family.</text>
</comment>
<organism evidence="7 8">
    <name type="scientific">Kinneretia aquatilis</name>
    <dbReference type="NCBI Taxonomy" id="2070761"/>
    <lineage>
        <taxon>Bacteria</taxon>
        <taxon>Pseudomonadati</taxon>
        <taxon>Pseudomonadota</taxon>
        <taxon>Betaproteobacteria</taxon>
        <taxon>Burkholderiales</taxon>
        <taxon>Sphaerotilaceae</taxon>
        <taxon>Roseateles</taxon>
    </lineage>
</organism>
<evidence type="ECO:0000313" key="7">
    <source>
        <dbReference type="EMBL" id="PND38604.1"/>
    </source>
</evidence>
<keyword evidence="1 4" id="KW-0813">Transport</keyword>
<proteinExistence type="inferred from homology"/>
<dbReference type="PANTHER" id="PTHR36504">
    <property type="entry name" value="LIPOPOLYSACCHARIDE EXPORT SYSTEM PROTEIN LPTA"/>
    <property type="match status" value="1"/>
</dbReference>
<comment type="function">
    <text evidence="4">Involved in the assembly of lipopolysaccharide (LPS). Required for the translocation of LPS from the inner membrane to the outer membrane.</text>
</comment>
<evidence type="ECO:0000256" key="4">
    <source>
        <dbReference type="HAMAP-Rule" id="MF_01914"/>
    </source>
</evidence>
<keyword evidence="8" id="KW-1185">Reference proteome</keyword>
<comment type="subcellular location">
    <subcellularLocation>
        <location evidence="4">Periplasm</location>
    </subcellularLocation>
</comment>
<dbReference type="AlphaFoldDB" id="A0A2N8KYT2"/>